<dbReference type="GO" id="GO:0007169">
    <property type="term" value="P:cell surface receptor protein tyrosine kinase signaling pathway"/>
    <property type="evidence" value="ECO:0007669"/>
    <property type="project" value="TreeGrafter"/>
</dbReference>
<dbReference type="PROSITE" id="PS50011">
    <property type="entry name" value="PROTEIN_KINASE_DOM"/>
    <property type="match status" value="1"/>
</dbReference>
<dbReference type="OrthoDB" id="6138886at2759"/>
<dbReference type="InterPro" id="IPR000719">
    <property type="entry name" value="Prot_kinase_dom"/>
</dbReference>
<dbReference type="Pfam" id="PF07714">
    <property type="entry name" value="PK_Tyr_Ser-Thr"/>
    <property type="match status" value="2"/>
</dbReference>
<dbReference type="InterPro" id="IPR011009">
    <property type="entry name" value="Kinase-like_dom_sf"/>
</dbReference>
<gene>
    <name evidence="2" type="ORF">BV898_08228</name>
</gene>
<dbReference type="GO" id="GO:0043235">
    <property type="term" value="C:receptor complex"/>
    <property type="evidence" value="ECO:0007669"/>
    <property type="project" value="TreeGrafter"/>
</dbReference>
<evidence type="ECO:0000259" key="1">
    <source>
        <dbReference type="PROSITE" id="PS50011"/>
    </source>
</evidence>
<dbReference type="PANTHER" id="PTHR24416:SF611">
    <property type="entry name" value="TYROSINE-PROTEIN KINASE TRANSMEMBRANE RECEPTOR ROR"/>
    <property type="match status" value="1"/>
</dbReference>
<keyword evidence="2" id="KW-0675">Receptor</keyword>
<dbReference type="InterPro" id="IPR001245">
    <property type="entry name" value="Ser-Thr/Tyr_kinase_cat_dom"/>
</dbReference>
<dbReference type="GO" id="GO:0005524">
    <property type="term" value="F:ATP binding"/>
    <property type="evidence" value="ECO:0007669"/>
    <property type="project" value="InterPro"/>
</dbReference>
<reference evidence="3" key="1">
    <citation type="submission" date="2017-01" db="EMBL/GenBank/DDBJ databases">
        <title>Comparative genomics of anhydrobiosis in the tardigrade Hypsibius dujardini.</title>
        <authorList>
            <person name="Yoshida Y."/>
            <person name="Koutsovoulos G."/>
            <person name="Laetsch D."/>
            <person name="Stevens L."/>
            <person name="Kumar S."/>
            <person name="Horikawa D."/>
            <person name="Ishino K."/>
            <person name="Komine S."/>
            <person name="Tomita M."/>
            <person name="Blaxter M."/>
            <person name="Arakawa K."/>
        </authorList>
    </citation>
    <scope>NUCLEOTIDE SEQUENCE [LARGE SCALE GENOMIC DNA]</scope>
    <source>
        <strain evidence="3">Z151</strain>
    </source>
</reference>
<dbReference type="Proteomes" id="UP000192578">
    <property type="component" value="Unassembled WGS sequence"/>
</dbReference>
<dbReference type="SUPFAM" id="SSF56112">
    <property type="entry name" value="Protein kinase-like (PK-like)"/>
    <property type="match status" value="1"/>
</dbReference>
<accession>A0A1W0WRD6</accession>
<keyword evidence="3" id="KW-1185">Reference proteome</keyword>
<dbReference type="GO" id="GO:0005886">
    <property type="term" value="C:plasma membrane"/>
    <property type="evidence" value="ECO:0007669"/>
    <property type="project" value="TreeGrafter"/>
</dbReference>
<dbReference type="PANTHER" id="PTHR24416">
    <property type="entry name" value="TYROSINE-PROTEIN KINASE RECEPTOR"/>
    <property type="match status" value="1"/>
</dbReference>
<proteinExistence type="predicted"/>
<evidence type="ECO:0000313" key="3">
    <source>
        <dbReference type="Proteomes" id="UP000192578"/>
    </source>
</evidence>
<protein>
    <submittedName>
        <fullName evidence="2">Fibroblast growth factor receptor 3</fullName>
    </submittedName>
</protein>
<sequence>MSSDQRRDQKEWSLTMRKTRRKYLAAHRTSFHSNFDEMGEHVDGSDASTYSPMELAVDVNYHDGSAQADFTCDSTLTTKDLMRMSYQIARVMEFLAANRVIHRDLAARNILAALPAKWMAPEALKMMTFNEKTDVWSFGITMWEIFSLGASPYSTTDIPKTGATDLALMISSGYQMERPVAAPSFVYALMQMCRSLNPADRPTFREAQTKLQAFVIEDYYLKLDGVYDNYNMEVPGGQANESVLTLNATYARFETENTVATVSSPDSFNDRK</sequence>
<dbReference type="SMART" id="SM00219">
    <property type="entry name" value="TyrKc"/>
    <property type="match status" value="1"/>
</dbReference>
<dbReference type="InterPro" id="IPR050122">
    <property type="entry name" value="RTK"/>
</dbReference>
<dbReference type="Gene3D" id="1.10.510.10">
    <property type="entry name" value="Transferase(Phosphotransferase) domain 1"/>
    <property type="match status" value="2"/>
</dbReference>
<comment type="caution">
    <text evidence="2">The sequence shown here is derived from an EMBL/GenBank/DDBJ whole genome shotgun (WGS) entry which is preliminary data.</text>
</comment>
<name>A0A1W0WRD6_HYPEX</name>
<dbReference type="AlphaFoldDB" id="A0A1W0WRD6"/>
<feature type="domain" description="Protein kinase" evidence="1">
    <location>
        <begin position="1"/>
        <end position="215"/>
    </location>
</feature>
<dbReference type="InterPro" id="IPR020635">
    <property type="entry name" value="Tyr_kinase_cat_dom"/>
</dbReference>
<dbReference type="GO" id="GO:0004714">
    <property type="term" value="F:transmembrane receptor protein tyrosine kinase activity"/>
    <property type="evidence" value="ECO:0007669"/>
    <property type="project" value="TreeGrafter"/>
</dbReference>
<organism evidence="2 3">
    <name type="scientific">Hypsibius exemplaris</name>
    <name type="common">Freshwater tardigrade</name>
    <dbReference type="NCBI Taxonomy" id="2072580"/>
    <lineage>
        <taxon>Eukaryota</taxon>
        <taxon>Metazoa</taxon>
        <taxon>Ecdysozoa</taxon>
        <taxon>Tardigrada</taxon>
        <taxon>Eutardigrada</taxon>
        <taxon>Parachela</taxon>
        <taxon>Hypsibioidea</taxon>
        <taxon>Hypsibiidae</taxon>
        <taxon>Hypsibius</taxon>
    </lineage>
</organism>
<evidence type="ECO:0000313" key="2">
    <source>
        <dbReference type="EMBL" id="OQV17771.1"/>
    </source>
</evidence>
<dbReference type="EMBL" id="MTYJ01000057">
    <property type="protein sequence ID" value="OQV17771.1"/>
    <property type="molecule type" value="Genomic_DNA"/>
</dbReference>